<dbReference type="GO" id="GO:0003677">
    <property type="term" value="F:DNA binding"/>
    <property type="evidence" value="ECO:0007669"/>
    <property type="project" value="InterPro"/>
</dbReference>
<sequence length="251" mass="30077">MNILANRETPMRGNRCAKFNVVRIYFYRRKTMRGIYAHVNKIDGRVFYVGQQRVNNNRAYDFKTQRNDRYKKYVKMIGIENVEVVWLYVSCDRSENLFTAEYVYQNKYYQNGFLKTRELIISGKNNPNYNNHWSKEQRKHMSDKMVGRYEGKDNPNYGHKWDSKMKEAAREKAKKQGSFEGVKNPTASSCILFGPEGFEMKFDLLKDMSKWVSENLIHTELKDITSINRNHHIKKEYKVLDNWSYKQYARH</sequence>
<gene>
    <name evidence="2" type="ORF">8014-B2_0046</name>
</gene>
<dbReference type="Proteomes" id="UP000008061">
    <property type="component" value="Segment"/>
</dbReference>
<proteinExistence type="predicted"/>
<feature type="domain" description="Nuclease associated modular" evidence="1">
    <location>
        <begin position="121"/>
        <end position="142"/>
    </location>
</feature>
<dbReference type="EMBL" id="JX486088">
    <property type="protein sequence ID" value="AFU63113.1"/>
    <property type="molecule type" value="Genomic_DNA"/>
</dbReference>
<dbReference type="Pfam" id="PF07460">
    <property type="entry name" value="NUMOD3"/>
    <property type="match status" value="1"/>
</dbReference>
<evidence type="ECO:0000313" key="3">
    <source>
        <dbReference type="Proteomes" id="UP000008061"/>
    </source>
</evidence>
<dbReference type="InterPro" id="IPR003611">
    <property type="entry name" value="NUMOD3"/>
</dbReference>
<reference evidence="2 3" key="1">
    <citation type="journal article" date="2012" name="Appl. Environ. Microbiol.">
        <title>Characterization of Two Virulent Phages of Lactobacillus plantarum.</title>
        <authorList>
            <person name="Briggiler Marco M."/>
            <person name="Garneau J.E."/>
            <person name="Tremblay D."/>
            <person name="Quiberoni A."/>
            <person name="Moineau S."/>
        </authorList>
    </citation>
    <scope>NUCLEOTIDE SEQUENCE [LARGE SCALE GENOMIC DNA]</scope>
</reference>
<organism evidence="2 3">
    <name type="scientific">Lactobacillus phage ATCC 8014-B2</name>
    <dbReference type="NCBI Taxonomy" id="1225795"/>
    <lineage>
        <taxon>Viruses</taxon>
        <taxon>Duplodnaviria</taxon>
        <taxon>Heunggongvirae</taxon>
        <taxon>Uroviricota</taxon>
        <taxon>Caudoviricetes</taxon>
        <taxon>Tybeckvirinae</taxon>
        <taxon>Douglaswolinvirus</taxon>
        <taxon>Douglaswolinvirus B2</taxon>
    </lineage>
</organism>
<evidence type="ECO:0000259" key="1">
    <source>
        <dbReference type="Pfam" id="PF07460"/>
    </source>
</evidence>
<name>K4I0F1_9CAUD</name>
<evidence type="ECO:0000313" key="2">
    <source>
        <dbReference type="EMBL" id="AFU63113.1"/>
    </source>
</evidence>
<protein>
    <recommendedName>
        <fullName evidence="1">Nuclease associated modular domain-containing protein</fullName>
    </recommendedName>
</protein>
<keyword evidence="3" id="KW-1185">Reference proteome</keyword>
<accession>K4I0F1</accession>